<sequence length="74" mass="8551">MTISRSNPLSPHSQRSRSSLPKLPHQKTFLIPLCMPPLIIYTTIHSFTFHFTPLNQIYGIITIFNDVFYLLASF</sequence>
<proteinExistence type="predicted"/>
<evidence type="ECO:0000313" key="2">
    <source>
        <dbReference type="EMBL" id="KAK1427381.1"/>
    </source>
</evidence>
<dbReference type="EMBL" id="JAUHHV010000004">
    <property type="protein sequence ID" value="KAK1427381.1"/>
    <property type="molecule type" value="Genomic_DNA"/>
</dbReference>
<comment type="caution">
    <text evidence="2">The sequence shown here is derived from an EMBL/GenBank/DDBJ whole genome shotgun (WGS) entry which is preliminary data.</text>
</comment>
<organism evidence="2 3">
    <name type="scientific">Tagetes erecta</name>
    <name type="common">African marigold</name>
    <dbReference type="NCBI Taxonomy" id="13708"/>
    <lineage>
        <taxon>Eukaryota</taxon>
        <taxon>Viridiplantae</taxon>
        <taxon>Streptophyta</taxon>
        <taxon>Embryophyta</taxon>
        <taxon>Tracheophyta</taxon>
        <taxon>Spermatophyta</taxon>
        <taxon>Magnoliopsida</taxon>
        <taxon>eudicotyledons</taxon>
        <taxon>Gunneridae</taxon>
        <taxon>Pentapetalae</taxon>
        <taxon>asterids</taxon>
        <taxon>campanulids</taxon>
        <taxon>Asterales</taxon>
        <taxon>Asteraceae</taxon>
        <taxon>Asteroideae</taxon>
        <taxon>Heliantheae alliance</taxon>
        <taxon>Tageteae</taxon>
        <taxon>Tagetes</taxon>
    </lineage>
</organism>
<keyword evidence="3" id="KW-1185">Reference proteome</keyword>
<accession>A0AAD8P0A4</accession>
<gene>
    <name evidence="2" type="ORF">QVD17_16064</name>
</gene>
<dbReference type="Proteomes" id="UP001229421">
    <property type="component" value="Unassembled WGS sequence"/>
</dbReference>
<evidence type="ECO:0000256" key="1">
    <source>
        <dbReference type="SAM" id="MobiDB-lite"/>
    </source>
</evidence>
<reference evidence="2" key="1">
    <citation type="journal article" date="2023" name="bioRxiv">
        <title>Improved chromosome-level genome assembly for marigold (Tagetes erecta).</title>
        <authorList>
            <person name="Jiang F."/>
            <person name="Yuan L."/>
            <person name="Wang S."/>
            <person name="Wang H."/>
            <person name="Xu D."/>
            <person name="Wang A."/>
            <person name="Fan W."/>
        </authorList>
    </citation>
    <scope>NUCLEOTIDE SEQUENCE</scope>
    <source>
        <strain evidence="2">WSJ</strain>
        <tissue evidence="2">Leaf</tissue>
    </source>
</reference>
<feature type="region of interest" description="Disordered" evidence="1">
    <location>
        <begin position="1"/>
        <end position="21"/>
    </location>
</feature>
<feature type="compositionally biased region" description="Polar residues" evidence="1">
    <location>
        <begin position="1"/>
        <end position="19"/>
    </location>
</feature>
<name>A0AAD8P0A4_TARER</name>
<evidence type="ECO:0000313" key="3">
    <source>
        <dbReference type="Proteomes" id="UP001229421"/>
    </source>
</evidence>
<dbReference type="AlphaFoldDB" id="A0AAD8P0A4"/>
<protein>
    <submittedName>
        <fullName evidence="2">Uncharacterized protein</fullName>
    </submittedName>
</protein>